<dbReference type="Proteomes" id="UP000838756">
    <property type="component" value="Unassembled WGS sequence"/>
</dbReference>
<evidence type="ECO:0000313" key="2">
    <source>
        <dbReference type="Proteomes" id="UP000838756"/>
    </source>
</evidence>
<name>A0A8S4RGY1_9NEOP</name>
<protein>
    <submittedName>
        <fullName evidence="1">Jg7041 protein</fullName>
    </submittedName>
</protein>
<keyword evidence="2" id="KW-1185">Reference proteome</keyword>
<sequence length="168" mass="18656">MQTSGQIEATIANTRSEDDLPIGTIACMTLAPVPVVNQRRSNDEARNSHTADARNARRIVRQRQYNVIKALVFTKFQFTLRIFGDSLHDPLRTWFQVAQRGTRARRPPRALRTRDMLVVGAMAIGQSSKVETTNKQAYKESDGEWLEEKGLGVMALLGKGLCSAVNAG</sequence>
<gene>
    <name evidence="1" type="primary">jg7041</name>
    <name evidence="1" type="ORF">PAEG_LOCUS13735</name>
</gene>
<accession>A0A8S4RGY1</accession>
<reference evidence="1" key="1">
    <citation type="submission" date="2022-03" db="EMBL/GenBank/DDBJ databases">
        <authorList>
            <person name="Lindestad O."/>
        </authorList>
    </citation>
    <scope>NUCLEOTIDE SEQUENCE</scope>
</reference>
<organism evidence="1 2">
    <name type="scientific">Pararge aegeria aegeria</name>
    <dbReference type="NCBI Taxonomy" id="348720"/>
    <lineage>
        <taxon>Eukaryota</taxon>
        <taxon>Metazoa</taxon>
        <taxon>Ecdysozoa</taxon>
        <taxon>Arthropoda</taxon>
        <taxon>Hexapoda</taxon>
        <taxon>Insecta</taxon>
        <taxon>Pterygota</taxon>
        <taxon>Neoptera</taxon>
        <taxon>Endopterygota</taxon>
        <taxon>Lepidoptera</taxon>
        <taxon>Glossata</taxon>
        <taxon>Ditrysia</taxon>
        <taxon>Papilionoidea</taxon>
        <taxon>Nymphalidae</taxon>
        <taxon>Satyrinae</taxon>
        <taxon>Satyrini</taxon>
        <taxon>Parargina</taxon>
        <taxon>Pararge</taxon>
    </lineage>
</organism>
<dbReference type="EMBL" id="CAKXAJ010025199">
    <property type="protein sequence ID" value="CAH2236277.1"/>
    <property type="molecule type" value="Genomic_DNA"/>
</dbReference>
<evidence type="ECO:0000313" key="1">
    <source>
        <dbReference type="EMBL" id="CAH2236277.1"/>
    </source>
</evidence>
<proteinExistence type="predicted"/>
<comment type="caution">
    <text evidence="1">The sequence shown here is derived from an EMBL/GenBank/DDBJ whole genome shotgun (WGS) entry which is preliminary data.</text>
</comment>
<dbReference type="AlphaFoldDB" id="A0A8S4RGY1"/>